<gene>
    <name evidence="1" type="ORF">PQO05_06890</name>
</gene>
<organism evidence="1 2">
    <name type="scientific">Mucilaginibacter jinjuensis</name>
    <dbReference type="NCBI Taxonomy" id="1176721"/>
    <lineage>
        <taxon>Bacteria</taxon>
        <taxon>Pseudomonadati</taxon>
        <taxon>Bacteroidota</taxon>
        <taxon>Sphingobacteriia</taxon>
        <taxon>Sphingobacteriales</taxon>
        <taxon>Sphingobacteriaceae</taxon>
        <taxon>Mucilaginibacter</taxon>
    </lineage>
</organism>
<dbReference type="EMBL" id="CP117167">
    <property type="protein sequence ID" value="WCT13660.1"/>
    <property type="molecule type" value="Genomic_DNA"/>
</dbReference>
<dbReference type="Proteomes" id="UP001216139">
    <property type="component" value="Chromosome"/>
</dbReference>
<proteinExistence type="predicted"/>
<evidence type="ECO:0000313" key="1">
    <source>
        <dbReference type="EMBL" id="WCT13660.1"/>
    </source>
</evidence>
<name>A0ABY7TC60_9SPHI</name>
<accession>A0ABY7TC60</accession>
<protein>
    <submittedName>
        <fullName evidence="1">Uncharacterized protein</fullName>
    </submittedName>
</protein>
<reference evidence="1 2" key="1">
    <citation type="submission" date="2023-02" db="EMBL/GenBank/DDBJ databases">
        <title>Genome sequence of Mucilaginibacter jinjuensis strain KACC 16571.</title>
        <authorList>
            <person name="Kim S."/>
            <person name="Heo J."/>
            <person name="Kwon S.-W."/>
        </authorList>
    </citation>
    <scope>NUCLEOTIDE SEQUENCE [LARGE SCALE GENOMIC DNA]</scope>
    <source>
        <strain evidence="1 2">KACC 16571</strain>
    </source>
</reference>
<keyword evidence="2" id="KW-1185">Reference proteome</keyword>
<dbReference type="RefSeq" id="WP_273631966.1">
    <property type="nucleotide sequence ID" value="NZ_CP117167.1"/>
</dbReference>
<sequence length="172" mass="20071">MKEKLRPYHNSLLIVASILLLVISYQLSFKKTIEAWQLNRKFKTQVTGMTLNSQPAYLERQDRILRSVIHTYQIDTVNYKNSMAMEVAEVGDKEHVRIVEVPMKSGISDNHYLVQKIVLKGDFFDLLKTLNHLHQLNRIGYIRSVSLKKLRQLDRSKTSNDLNLEIYTAIIK</sequence>
<evidence type="ECO:0000313" key="2">
    <source>
        <dbReference type="Proteomes" id="UP001216139"/>
    </source>
</evidence>